<proteinExistence type="predicted"/>
<sequence>SIHIVFSPSVSPTPQTSSHFTPFSASDVLPRRAIASVATSARKDNFKRSLEKFIQSQPIDDQGTPIQPSQEEIMDMWIKAAGDVHKGVYGLGSEFSLGRRTSGSSDSYSSLHCSIDLDEFEQLNRKVAMITELYLQERAAREEEAKRREEEDRRREEEERRREEEKRRKDDALRLVSSDIKCLKS</sequence>
<dbReference type="AlphaFoldDB" id="A0A1S3XAV7"/>
<dbReference type="PaxDb" id="4097-A0A1S3XAV7"/>
<dbReference type="OrthoDB" id="1304715at2759"/>
<feature type="region of interest" description="Disordered" evidence="1">
    <location>
        <begin position="139"/>
        <end position="171"/>
    </location>
</feature>
<accession>A0A1S3XAV7</accession>
<dbReference type="KEGG" id="nta:107763006"/>
<evidence type="ECO:0000313" key="2">
    <source>
        <dbReference type="RefSeq" id="XP_016436898.1"/>
    </source>
</evidence>
<feature type="compositionally biased region" description="Low complexity" evidence="1">
    <location>
        <begin position="7"/>
        <end position="18"/>
    </location>
</feature>
<dbReference type="RefSeq" id="XP_016436898.1">
    <property type="nucleotide sequence ID" value="XM_016581412.1"/>
</dbReference>
<organism evidence="2">
    <name type="scientific">Nicotiana tabacum</name>
    <name type="common">Common tobacco</name>
    <dbReference type="NCBI Taxonomy" id="4097"/>
    <lineage>
        <taxon>Eukaryota</taxon>
        <taxon>Viridiplantae</taxon>
        <taxon>Streptophyta</taxon>
        <taxon>Embryophyta</taxon>
        <taxon>Tracheophyta</taxon>
        <taxon>Spermatophyta</taxon>
        <taxon>Magnoliopsida</taxon>
        <taxon>eudicotyledons</taxon>
        <taxon>Gunneridae</taxon>
        <taxon>Pentapetalae</taxon>
        <taxon>asterids</taxon>
        <taxon>lamiids</taxon>
        <taxon>Solanales</taxon>
        <taxon>Solanaceae</taxon>
        <taxon>Nicotianoideae</taxon>
        <taxon>Nicotianeae</taxon>
        <taxon>Nicotiana</taxon>
    </lineage>
</organism>
<name>A0A1S3XAV7_TOBAC</name>
<evidence type="ECO:0000256" key="1">
    <source>
        <dbReference type="SAM" id="MobiDB-lite"/>
    </source>
</evidence>
<feature type="region of interest" description="Disordered" evidence="1">
    <location>
        <begin position="1"/>
        <end position="22"/>
    </location>
</feature>
<reference evidence="2" key="1">
    <citation type="submission" date="2025-08" db="UniProtKB">
        <authorList>
            <consortium name="RefSeq"/>
        </authorList>
    </citation>
    <scope>IDENTIFICATION</scope>
</reference>
<protein>
    <submittedName>
        <fullName evidence="2">MAP7 domain-containing protein 2-like</fullName>
    </submittedName>
</protein>
<gene>
    <name evidence="2" type="primary">LOC107763006</name>
</gene>
<feature type="non-terminal residue" evidence="2">
    <location>
        <position position="1"/>
    </location>
</feature>